<name>A0A2P7U385_9NEIS</name>
<dbReference type="SUPFAM" id="SSF53474">
    <property type="entry name" value="alpha/beta-Hydrolases"/>
    <property type="match status" value="1"/>
</dbReference>
<dbReference type="InterPro" id="IPR050583">
    <property type="entry name" value="Mycobacterial_A85_antigen"/>
</dbReference>
<dbReference type="Gene3D" id="3.40.50.1820">
    <property type="entry name" value="alpha/beta hydrolase"/>
    <property type="match status" value="1"/>
</dbReference>
<dbReference type="PANTHER" id="PTHR48098:SF6">
    <property type="entry name" value="FERRI-BACILLIBACTIN ESTERASE BESA"/>
    <property type="match status" value="1"/>
</dbReference>
<dbReference type="EMBL" id="PXYY01000002">
    <property type="protein sequence ID" value="PSJ81401.1"/>
    <property type="molecule type" value="Genomic_DNA"/>
</dbReference>
<dbReference type="InterPro" id="IPR029058">
    <property type="entry name" value="AB_hydrolase_fold"/>
</dbReference>
<sequence>MNKHFLNLNGKAVSVYLGGQPDSPLFLTFLSRGESDGLAALIEGRANLVSIDEPDWEYAFTPWQAPAAFKKTPDFSGGADKYLRWLTDAVLPEVSKHFSLQPQWRALTGYSLSGLFAAYSAYRTTSFSRIGSVSGSLWFDGWMEFVAEQTLQTPPQKAYFSVGDREKNNKNPRISIVENATRVTQSNWQRQGICSTFELNKGGHFEQVPQRMAKAVAYLLD</sequence>
<proteinExistence type="predicted"/>
<dbReference type="RefSeq" id="WP_106739814.1">
    <property type="nucleotide sequence ID" value="NZ_PXYY01000002.1"/>
</dbReference>
<evidence type="ECO:0000313" key="1">
    <source>
        <dbReference type="EMBL" id="PSJ81401.1"/>
    </source>
</evidence>
<dbReference type="InterPro" id="IPR000801">
    <property type="entry name" value="Esterase-like"/>
</dbReference>
<gene>
    <name evidence="1" type="ORF">C7N83_00425</name>
</gene>
<evidence type="ECO:0008006" key="3">
    <source>
        <dbReference type="Google" id="ProtNLM"/>
    </source>
</evidence>
<comment type="caution">
    <text evidence="1">The sequence shown here is derived from an EMBL/GenBank/DDBJ whole genome shotgun (WGS) entry which is preliminary data.</text>
</comment>
<protein>
    <recommendedName>
        <fullName evidence="3">Esterase</fullName>
    </recommendedName>
</protein>
<dbReference type="Proteomes" id="UP000241868">
    <property type="component" value="Unassembled WGS sequence"/>
</dbReference>
<organism evidence="1 2">
    <name type="scientific">Neisseria iguanae</name>
    <dbReference type="NCBI Taxonomy" id="90242"/>
    <lineage>
        <taxon>Bacteria</taxon>
        <taxon>Pseudomonadati</taxon>
        <taxon>Pseudomonadota</taxon>
        <taxon>Betaproteobacteria</taxon>
        <taxon>Neisseriales</taxon>
        <taxon>Neisseriaceae</taxon>
        <taxon>Neisseria</taxon>
    </lineage>
</organism>
<evidence type="ECO:0000313" key="2">
    <source>
        <dbReference type="Proteomes" id="UP000241868"/>
    </source>
</evidence>
<keyword evidence="2" id="KW-1185">Reference proteome</keyword>
<dbReference type="PANTHER" id="PTHR48098">
    <property type="entry name" value="ENTEROCHELIN ESTERASE-RELATED"/>
    <property type="match status" value="1"/>
</dbReference>
<dbReference type="AlphaFoldDB" id="A0A2P7U385"/>
<dbReference type="OrthoDB" id="9794761at2"/>
<reference evidence="1 2" key="1">
    <citation type="submission" date="2018-03" db="EMBL/GenBank/DDBJ databases">
        <title>Neisseria weixii sp. nov., isolated from the intestinal contents of Tibetan Plateau pika (Ochotona curzoniae) in Yushu, Qinghai Province, China.</title>
        <authorList>
            <person name="Gui Z."/>
        </authorList>
    </citation>
    <scope>NUCLEOTIDE SEQUENCE [LARGE SCALE GENOMIC DNA]</scope>
    <source>
        <strain evidence="1 2">ATCC 51483</strain>
    </source>
</reference>
<dbReference type="Pfam" id="PF00756">
    <property type="entry name" value="Esterase"/>
    <property type="match status" value="1"/>
</dbReference>
<accession>A0A2P7U385</accession>